<gene>
    <name evidence="1" type="ORF">HZS61_011416</name>
</gene>
<evidence type="ECO:0000313" key="2">
    <source>
        <dbReference type="Proteomes" id="UP000593570"/>
    </source>
</evidence>
<sequence length="167" mass="19104">MDDFEELFVHGLSVIQARDILRRDTGTMLAHASENEVNCPKANILDIISNAATGHQSISAVKFTSGNVHHLRDTIKYVQMLHYKTVNLDRILKNEVLPRSDFKESENADVLIVYGKDDNNNNAADEIVSTILHSATQFYYEMEAIRMDLFVIHLQYPRDNERTVLKL</sequence>
<organism evidence="1 2">
    <name type="scientific">Fusarium oxysporum f. sp. conglutinans</name>
    <dbReference type="NCBI Taxonomy" id="100902"/>
    <lineage>
        <taxon>Eukaryota</taxon>
        <taxon>Fungi</taxon>
        <taxon>Dikarya</taxon>
        <taxon>Ascomycota</taxon>
        <taxon>Pezizomycotina</taxon>
        <taxon>Sordariomycetes</taxon>
        <taxon>Hypocreomycetidae</taxon>
        <taxon>Hypocreales</taxon>
        <taxon>Nectriaceae</taxon>
        <taxon>Fusarium</taxon>
        <taxon>Fusarium oxysporum species complex</taxon>
    </lineage>
</organism>
<dbReference type="AlphaFoldDB" id="A0A8H6GXS9"/>
<evidence type="ECO:0000313" key="1">
    <source>
        <dbReference type="EMBL" id="KAF6525621.1"/>
    </source>
</evidence>
<name>A0A8H6GXS9_FUSOX</name>
<dbReference type="EMBL" id="JACDXP010000004">
    <property type="protein sequence ID" value="KAF6525621.1"/>
    <property type="molecule type" value="Genomic_DNA"/>
</dbReference>
<protein>
    <submittedName>
        <fullName evidence="1">Uncharacterized protein</fullName>
    </submittedName>
</protein>
<comment type="caution">
    <text evidence="1">The sequence shown here is derived from an EMBL/GenBank/DDBJ whole genome shotgun (WGS) entry which is preliminary data.</text>
</comment>
<dbReference type="Proteomes" id="UP000593570">
    <property type="component" value="Unassembled WGS sequence"/>
</dbReference>
<reference evidence="1 2" key="1">
    <citation type="journal article" date="2020" name="bioRxiv">
        <title>A chromosome-scale genome assembly for the Fusarium oxysporum strain Fo5176 to establish a model Arabidopsis-fungal pathosystem.</title>
        <authorList>
            <person name="Fokkens L."/>
            <person name="Guo L."/>
            <person name="Dora S."/>
            <person name="Wang B."/>
            <person name="Ye K."/>
            <person name="Sanchez-Rodriguez C."/>
            <person name="Croll D."/>
        </authorList>
    </citation>
    <scope>NUCLEOTIDE SEQUENCE [LARGE SCALE GENOMIC DNA]</scope>
    <source>
        <strain evidence="1 2">Fo5176</strain>
    </source>
</reference>
<proteinExistence type="predicted"/>
<accession>A0A8H6GXS9</accession>